<feature type="transmembrane region" description="Helical" evidence="1">
    <location>
        <begin position="60"/>
        <end position="83"/>
    </location>
</feature>
<dbReference type="OrthoDB" id="10006435at2759"/>
<sequence>IHEDWSVYPIINGFTSVDTFFVLSGTLVCCNLMKELDKQEGCFNYILFVVQRYLRITPTLMILIGTYATLITCVASGPLWYFVAEDASKCRKYWWENMLYINNLMEFGNGKVENKFHRKY</sequence>
<dbReference type="PANTHER" id="PTHR11161:SF0">
    <property type="entry name" value="O-ACYLTRANSFERASE LIKE PROTEIN"/>
    <property type="match status" value="1"/>
</dbReference>
<keyword evidence="3" id="KW-1185">Reference proteome</keyword>
<protein>
    <submittedName>
        <fullName evidence="2">Uncharacterized protein</fullName>
    </submittedName>
</protein>
<dbReference type="EMBL" id="CAJVCH010201612">
    <property type="protein sequence ID" value="CAG7730866.1"/>
    <property type="molecule type" value="Genomic_DNA"/>
</dbReference>
<proteinExistence type="predicted"/>
<evidence type="ECO:0000313" key="3">
    <source>
        <dbReference type="Proteomes" id="UP000708208"/>
    </source>
</evidence>
<gene>
    <name evidence="2" type="ORF">AFUS01_LOCUS19482</name>
</gene>
<evidence type="ECO:0000256" key="1">
    <source>
        <dbReference type="SAM" id="Phobius"/>
    </source>
</evidence>
<keyword evidence="1" id="KW-0472">Membrane</keyword>
<dbReference type="AlphaFoldDB" id="A0A8J2PBF0"/>
<comment type="caution">
    <text evidence="2">The sequence shown here is derived from an EMBL/GenBank/DDBJ whole genome shotgun (WGS) entry which is preliminary data.</text>
</comment>
<dbReference type="Proteomes" id="UP000708208">
    <property type="component" value="Unassembled WGS sequence"/>
</dbReference>
<accession>A0A8J2PBF0</accession>
<keyword evidence="1" id="KW-0812">Transmembrane</keyword>
<keyword evidence="1" id="KW-1133">Transmembrane helix</keyword>
<reference evidence="2" key="1">
    <citation type="submission" date="2021-06" db="EMBL/GenBank/DDBJ databases">
        <authorList>
            <person name="Hodson N. C."/>
            <person name="Mongue J. A."/>
            <person name="Jaron S. K."/>
        </authorList>
    </citation>
    <scope>NUCLEOTIDE SEQUENCE</scope>
</reference>
<evidence type="ECO:0000313" key="2">
    <source>
        <dbReference type="EMBL" id="CAG7730866.1"/>
    </source>
</evidence>
<organism evidence="2 3">
    <name type="scientific">Allacma fusca</name>
    <dbReference type="NCBI Taxonomy" id="39272"/>
    <lineage>
        <taxon>Eukaryota</taxon>
        <taxon>Metazoa</taxon>
        <taxon>Ecdysozoa</taxon>
        <taxon>Arthropoda</taxon>
        <taxon>Hexapoda</taxon>
        <taxon>Collembola</taxon>
        <taxon>Symphypleona</taxon>
        <taxon>Sminthuridae</taxon>
        <taxon>Allacma</taxon>
    </lineage>
</organism>
<feature type="non-terminal residue" evidence="2">
    <location>
        <position position="1"/>
    </location>
</feature>
<dbReference type="PANTHER" id="PTHR11161">
    <property type="entry name" value="O-ACYLTRANSFERASE"/>
    <property type="match status" value="1"/>
</dbReference>
<dbReference type="InterPro" id="IPR052728">
    <property type="entry name" value="O2_lipid_transport_reg"/>
</dbReference>
<name>A0A8J2PBF0_9HEXA</name>